<evidence type="ECO:0000313" key="5">
    <source>
        <dbReference type="EMBL" id="ORY80052.1"/>
    </source>
</evidence>
<name>A0A1Y2F827_PROLT</name>
<dbReference type="PANTHER" id="PTHR10715:SF0">
    <property type="entry name" value="LARGE RIBOSOMAL SUBUNIT PROTEIN EL6"/>
    <property type="match status" value="1"/>
</dbReference>
<dbReference type="Proteomes" id="UP000193685">
    <property type="component" value="Unassembled WGS sequence"/>
</dbReference>
<dbReference type="InterPro" id="IPR000915">
    <property type="entry name" value="60S_ribosomal_eL6"/>
</dbReference>
<comment type="caution">
    <text evidence="5">The sequence shown here is derived from an EMBL/GenBank/DDBJ whole genome shotgun (WGS) entry which is preliminary data.</text>
</comment>
<comment type="similarity">
    <text evidence="1">Belongs to the eukaryotic ribosomal protein eL6 family.</text>
</comment>
<dbReference type="GO" id="GO:0003723">
    <property type="term" value="F:RNA binding"/>
    <property type="evidence" value="ECO:0007669"/>
    <property type="project" value="TreeGrafter"/>
</dbReference>
<dbReference type="OMA" id="KWYNADD"/>
<keyword evidence="2 5" id="KW-0689">Ribosomal protein</keyword>
<feature type="region of interest" description="Disordered" evidence="4">
    <location>
        <begin position="1"/>
        <end position="29"/>
    </location>
</feature>
<dbReference type="SUPFAM" id="SSF50104">
    <property type="entry name" value="Translation proteins SH3-like domain"/>
    <property type="match status" value="1"/>
</dbReference>
<dbReference type="GO" id="GO:0003735">
    <property type="term" value="F:structural constituent of ribosome"/>
    <property type="evidence" value="ECO:0007669"/>
    <property type="project" value="InterPro"/>
</dbReference>
<dbReference type="InterPro" id="IPR041997">
    <property type="entry name" value="Ribosomal_eL6_KOW"/>
</dbReference>
<sequence>MTLAPPKYYPADDSSLPKKNRKVQNPTKLRSSLTPGTVCIILAGRFRGKRVVALKQINDTVLVSGPFKVNGVPLRRVNPAYLIATSTKLDLPSALSLEKFDNAYFAREKVPKGKKSEGDFFGDKKEKKAPAASRVEDQKTVDKELISIIKGTPDLRAYLASSFSLSKGDRPHLMKF</sequence>
<dbReference type="Gene3D" id="2.30.30.30">
    <property type="match status" value="1"/>
</dbReference>
<dbReference type="GO" id="GO:0000027">
    <property type="term" value="P:ribosomal large subunit assembly"/>
    <property type="evidence" value="ECO:0007669"/>
    <property type="project" value="TreeGrafter"/>
</dbReference>
<dbReference type="CDD" id="cd13156">
    <property type="entry name" value="KOW_RPL6"/>
    <property type="match status" value="1"/>
</dbReference>
<dbReference type="GO" id="GO:0002181">
    <property type="term" value="P:cytoplasmic translation"/>
    <property type="evidence" value="ECO:0007669"/>
    <property type="project" value="TreeGrafter"/>
</dbReference>
<dbReference type="AlphaFoldDB" id="A0A1Y2F827"/>
<dbReference type="GO" id="GO:0022625">
    <property type="term" value="C:cytosolic large ribosomal subunit"/>
    <property type="evidence" value="ECO:0007669"/>
    <property type="project" value="TreeGrafter"/>
</dbReference>
<feature type="region of interest" description="Disordered" evidence="4">
    <location>
        <begin position="115"/>
        <end position="136"/>
    </location>
</feature>
<dbReference type="FunFam" id="2.30.30.30:FF:000014">
    <property type="entry name" value="60S ribosomal protein L6"/>
    <property type="match status" value="1"/>
</dbReference>
<dbReference type="EMBL" id="MCFI01000014">
    <property type="protein sequence ID" value="ORY80052.1"/>
    <property type="molecule type" value="Genomic_DNA"/>
</dbReference>
<keyword evidence="3" id="KW-0687">Ribonucleoprotein</keyword>
<dbReference type="OrthoDB" id="2436667at2759"/>
<protein>
    <submittedName>
        <fullName evidence="5">Ribosomal protein YL16</fullName>
    </submittedName>
</protein>
<dbReference type="InterPro" id="IPR014722">
    <property type="entry name" value="Rib_uL2_dom2"/>
</dbReference>
<dbReference type="RefSeq" id="XP_040724186.1">
    <property type="nucleotide sequence ID" value="XM_040869714.1"/>
</dbReference>
<evidence type="ECO:0000256" key="3">
    <source>
        <dbReference type="ARBA" id="ARBA00023274"/>
    </source>
</evidence>
<proteinExistence type="inferred from homology"/>
<evidence type="ECO:0000256" key="1">
    <source>
        <dbReference type="ARBA" id="ARBA00010592"/>
    </source>
</evidence>
<dbReference type="InterPro" id="IPR008991">
    <property type="entry name" value="Translation_prot_SH3-like_sf"/>
</dbReference>
<dbReference type="PANTHER" id="PTHR10715">
    <property type="entry name" value="60S RIBOSOMAL PROTEIN L6"/>
    <property type="match status" value="1"/>
</dbReference>
<dbReference type="STRING" id="56484.A0A1Y2F827"/>
<reference evidence="5 6" key="1">
    <citation type="submission" date="2016-07" db="EMBL/GenBank/DDBJ databases">
        <title>Pervasive Adenine N6-methylation of Active Genes in Fungi.</title>
        <authorList>
            <consortium name="DOE Joint Genome Institute"/>
            <person name="Mondo S.J."/>
            <person name="Dannebaum R.O."/>
            <person name="Kuo R.C."/>
            <person name="Labutti K."/>
            <person name="Haridas S."/>
            <person name="Kuo A."/>
            <person name="Salamov A."/>
            <person name="Ahrendt S.R."/>
            <person name="Lipzen A."/>
            <person name="Sullivan W."/>
            <person name="Andreopoulos W.B."/>
            <person name="Clum A."/>
            <person name="Lindquist E."/>
            <person name="Daum C."/>
            <person name="Ramamoorthy G.K."/>
            <person name="Gryganskyi A."/>
            <person name="Culley D."/>
            <person name="Magnuson J.K."/>
            <person name="James T.Y."/>
            <person name="O'Malley M.A."/>
            <person name="Stajich J.E."/>
            <person name="Spatafora J.W."/>
            <person name="Visel A."/>
            <person name="Grigoriev I.V."/>
        </authorList>
    </citation>
    <scope>NUCLEOTIDE SEQUENCE [LARGE SCALE GENOMIC DNA]</scope>
    <source>
        <strain evidence="5 6">12-1054</strain>
    </source>
</reference>
<evidence type="ECO:0000313" key="6">
    <source>
        <dbReference type="Proteomes" id="UP000193685"/>
    </source>
</evidence>
<organism evidence="5 6">
    <name type="scientific">Protomyces lactucae-debilis</name>
    <dbReference type="NCBI Taxonomy" id="2754530"/>
    <lineage>
        <taxon>Eukaryota</taxon>
        <taxon>Fungi</taxon>
        <taxon>Dikarya</taxon>
        <taxon>Ascomycota</taxon>
        <taxon>Taphrinomycotina</taxon>
        <taxon>Taphrinomycetes</taxon>
        <taxon>Taphrinales</taxon>
        <taxon>Protomycetaceae</taxon>
        <taxon>Protomyces</taxon>
    </lineage>
</organism>
<keyword evidence="6" id="KW-1185">Reference proteome</keyword>
<dbReference type="GeneID" id="63786313"/>
<evidence type="ECO:0000256" key="2">
    <source>
        <dbReference type="ARBA" id="ARBA00022980"/>
    </source>
</evidence>
<gene>
    <name evidence="5" type="ORF">BCR37DRAFT_381506</name>
</gene>
<dbReference type="Pfam" id="PF01159">
    <property type="entry name" value="Ribosomal_L6e"/>
    <property type="match status" value="1"/>
</dbReference>
<accession>A0A1Y2F827</accession>
<evidence type="ECO:0000256" key="4">
    <source>
        <dbReference type="SAM" id="MobiDB-lite"/>
    </source>
</evidence>